<proteinExistence type="inferred from homology"/>
<dbReference type="PROSITE" id="PS01009">
    <property type="entry name" value="CRISP_1"/>
    <property type="match status" value="1"/>
</dbReference>
<organism evidence="3 4">
    <name type="scientific">Collichthys lucidus</name>
    <name type="common">Big head croaker</name>
    <name type="synonym">Sciaena lucida</name>
    <dbReference type="NCBI Taxonomy" id="240159"/>
    <lineage>
        <taxon>Eukaryota</taxon>
        <taxon>Metazoa</taxon>
        <taxon>Chordata</taxon>
        <taxon>Craniata</taxon>
        <taxon>Vertebrata</taxon>
        <taxon>Euteleostomi</taxon>
        <taxon>Actinopterygii</taxon>
        <taxon>Neopterygii</taxon>
        <taxon>Teleostei</taxon>
        <taxon>Neoteleostei</taxon>
        <taxon>Acanthomorphata</taxon>
        <taxon>Eupercaria</taxon>
        <taxon>Sciaenidae</taxon>
        <taxon>Collichthys</taxon>
    </lineage>
</organism>
<dbReference type="InterPro" id="IPR014044">
    <property type="entry name" value="CAP_dom"/>
</dbReference>
<dbReference type="SUPFAM" id="SSF55797">
    <property type="entry name" value="PR-1-like"/>
    <property type="match status" value="1"/>
</dbReference>
<dbReference type="PANTHER" id="PTHR10334">
    <property type="entry name" value="CYSTEINE-RICH SECRETORY PROTEIN-RELATED"/>
    <property type="match status" value="1"/>
</dbReference>
<dbReference type="Gene3D" id="3.40.33.10">
    <property type="entry name" value="CAP"/>
    <property type="match status" value="1"/>
</dbReference>
<dbReference type="InterPro" id="IPR035940">
    <property type="entry name" value="CAP_sf"/>
</dbReference>
<dbReference type="Pfam" id="PF00188">
    <property type="entry name" value="CAP"/>
    <property type="match status" value="1"/>
</dbReference>
<dbReference type="InterPro" id="IPR001283">
    <property type="entry name" value="CRISP-related"/>
</dbReference>
<evidence type="ECO:0000256" key="1">
    <source>
        <dbReference type="ARBA" id="ARBA00009923"/>
    </source>
</evidence>
<dbReference type="InterPro" id="IPR018244">
    <property type="entry name" value="Allrgn_V5/Tpx1_CS"/>
</dbReference>
<sequence>MKKLSKISYSRLNGLTGHSCRIRQAAYCSYFLTDFVTTCTKTSSTLTIKGRVDLSVLFYMNGICFSHIFHTLLTLITSLCTQDTSCSSCVSNFLFDSNVLTPDADVLFYKPQRLCLCLQRLFLRSMGRMVETLLWVWIVLGSEVCSDSLPGITDAKFIDDCVSEHNRARSSVNPPASDMLYMTWDEGLAITARAWARHCRFEHNIYLKDVRRVHPTFDSVGENLWIGSPQSSFTVKGAMQSWVKEKVFYNYNNNACTNECRHYTQVVWASSYKVGCAVQLCQNGVIGGFGNRETVNFVCNYAVGGNVIGMKPYNSQGTACSRCDGTCVDRLCCYTWAPDWDPVQAYSDSNYVDILVVRPIALILTFIAAYAVHHFYPDTFCYE</sequence>
<dbReference type="AlphaFoldDB" id="A0A4U5VR22"/>
<comment type="similarity">
    <text evidence="1">Belongs to the CRISP family.</text>
</comment>
<dbReference type="Proteomes" id="UP000298787">
    <property type="component" value="Chromosome 22"/>
</dbReference>
<dbReference type="GO" id="GO:0005576">
    <property type="term" value="C:extracellular region"/>
    <property type="evidence" value="ECO:0007669"/>
    <property type="project" value="InterPro"/>
</dbReference>
<dbReference type="EMBL" id="CM014099">
    <property type="protein sequence ID" value="TKS91053.1"/>
    <property type="molecule type" value="Genomic_DNA"/>
</dbReference>
<evidence type="ECO:0000259" key="2">
    <source>
        <dbReference type="SMART" id="SM00198"/>
    </source>
</evidence>
<evidence type="ECO:0000313" key="4">
    <source>
        <dbReference type="Proteomes" id="UP000298787"/>
    </source>
</evidence>
<gene>
    <name evidence="3" type="ORF">D9C73_025187</name>
</gene>
<accession>A0A4U5VR22</accession>
<dbReference type="InterPro" id="IPR002413">
    <property type="entry name" value="V5_allergen-like"/>
</dbReference>
<dbReference type="PRINTS" id="PR00838">
    <property type="entry name" value="V5ALLERGEN"/>
</dbReference>
<evidence type="ECO:0000313" key="3">
    <source>
        <dbReference type="EMBL" id="TKS91053.1"/>
    </source>
</evidence>
<keyword evidence="4" id="KW-1185">Reference proteome</keyword>
<feature type="domain" description="SCP" evidence="2">
    <location>
        <begin position="156"/>
        <end position="309"/>
    </location>
</feature>
<dbReference type="SMART" id="SM00198">
    <property type="entry name" value="SCP"/>
    <property type="match status" value="1"/>
</dbReference>
<name>A0A4U5VR22_COLLU</name>
<dbReference type="STRING" id="240159.A0A4U5VR22"/>
<dbReference type="PRINTS" id="PR00837">
    <property type="entry name" value="V5TPXLIKE"/>
</dbReference>
<reference evidence="3 4" key="1">
    <citation type="submission" date="2019-01" db="EMBL/GenBank/DDBJ databases">
        <title>Genome Assembly of Collichthys lucidus.</title>
        <authorList>
            <person name="Cai M."/>
            <person name="Xiao S."/>
        </authorList>
    </citation>
    <scope>NUCLEOTIDE SEQUENCE [LARGE SCALE GENOMIC DNA]</scope>
    <source>
        <strain evidence="3">JT15FE1705JMU</strain>
        <tissue evidence="3">Muscle</tissue>
    </source>
</reference>
<protein>
    <submittedName>
        <fullName evidence="3">GLIPR1-like protein 1</fullName>
    </submittedName>
</protein>